<dbReference type="SUPFAM" id="SSF52540">
    <property type="entry name" value="P-loop containing nucleoside triphosphate hydrolases"/>
    <property type="match status" value="1"/>
</dbReference>
<dbReference type="EMBL" id="RQEV01000014">
    <property type="protein sequence ID" value="TGK15726.1"/>
    <property type="molecule type" value="Genomic_DNA"/>
</dbReference>
<protein>
    <recommendedName>
        <fullName evidence="4">Rad50/SbcC-type AAA domain-containing protein</fullName>
    </recommendedName>
</protein>
<keyword evidence="3" id="KW-1185">Reference proteome</keyword>
<organism evidence="2 3">
    <name type="scientific">Leptospira fluminis</name>
    <dbReference type="NCBI Taxonomy" id="2484979"/>
    <lineage>
        <taxon>Bacteria</taxon>
        <taxon>Pseudomonadati</taxon>
        <taxon>Spirochaetota</taxon>
        <taxon>Spirochaetia</taxon>
        <taxon>Leptospirales</taxon>
        <taxon>Leptospiraceae</taxon>
        <taxon>Leptospira</taxon>
    </lineage>
</organism>
<feature type="coiled-coil region" evidence="1">
    <location>
        <begin position="434"/>
        <end position="461"/>
    </location>
</feature>
<dbReference type="InterPro" id="IPR027417">
    <property type="entry name" value="P-loop_NTPase"/>
</dbReference>
<gene>
    <name evidence="2" type="ORF">EHO61_14325</name>
</gene>
<evidence type="ECO:0008006" key="4">
    <source>
        <dbReference type="Google" id="ProtNLM"/>
    </source>
</evidence>
<evidence type="ECO:0000256" key="1">
    <source>
        <dbReference type="SAM" id="Coils"/>
    </source>
</evidence>
<dbReference type="PANTHER" id="PTHR32182:SF22">
    <property type="entry name" value="ATP-DEPENDENT ENDONUCLEASE, OLD FAMILY-RELATED"/>
    <property type="match status" value="1"/>
</dbReference>
<dbReference type="OrthoDB" id="378647at2"/>
<sequence length="778" mass="88392">MRMQKMKVKSIALNNFRGSTERVEISFNTDKALSLIFGENGTGKSTIVDGFDFLCNGNYGSLANYSIGTKAKSFLPAFGKKLSDCFVEVRSEGEPWRATFSADGITTSPNMNLPDARILRRQTILRLIELEPRKRFDELKAFISVPNVDKTESVFRNAIKDTEKIFNEHTRSLSQAKDTINVMWEQAGKTGQSALDWAQGQASIDTSHLSDENETIRRMQNLISYIEIAGSALEEAVRIELEAAEKETVAKKEQVVVENKKKDKDSELLLLLQKAQDYIHTHTGLNGCPVCETKLDMKNLIKQLGDRITEMDDVKTATVVTAQARSQAETKKSLRINAEEQYFRKLETFILFCQKTPKAILDLFEITQNFTNIFFEFTSYSDNLREAFIGWHNTYKKTIEAVVNARMNKNQESILLQKTILSHLGIVVEKESLAKTKEKTLSDLKELHKIIEKERKDYIENILVSISNDVADLYETLHPDEKIGKARFYLKPNAIGSLEFDASFQGKDEIPPQAYYSESHLDTLGICVFIALSKYYKTNSTILILDDVLTSVDAEHMDRFMQLLHDQSKIFNQIIVTTHYRPWRDRYRWMKGPSSNVDVIELGPWTLHHGIQAKQFLNAVEELREISSLENFDRQQAASKAGIVLESMLDFLTIQYKCLLPRNPQNEYTLGELVNGLDSRLSKLLKVKREGSEIALKEILDKSVNAQWIRNCVGCHFNSLGSEIADAEVREFLNSVIEVANALVCKSCNSLPKKNKSGSYLECNCAKLELYPLLRPSA</sequence>
<evidence type="ECO:0000313" key="2">
    <source>
        <dbReference type="EMBL" id="TGK15726.1"/>
    </source>
</evidence>
<dbReference type="PANTHER" id="PTHR32182">
    <property type="entry name" value="DNA REPLICATION AND REPAIR PROTEIN RECF"/>
    <property type="match status" value="1"/>
</dbReference>
<dbReference type="CDD" id="cd00267">
    <property type="entry name" value="ABC_ATPase"/>
    <property type="match status" value="1"/>
</dbReference>
<reference evidence="2" key="1">
    <citation type="journal article" date="2019" name="PLoS Negl. Trop. Dis.">
        <title>Revisiting the worldwide diversity of Leptospira species in the environment.</title>
        <authorList>
            <person name="Vincent A.T."/>
            <person name="Schiettekatte O."/>
            <person name="Bourhy P."/>
            <person name="Veyrier F.J."/>
            <person name="Picardeau M."/>
        </authorList>
    </citation>
    <scope>NUCLEOTIDE SEQUENCE [LARGE SCALE GENOMIC DNA]</scope>
    <source>
        <strain evidence="2">SCS5</strain>
    </source>
</reference>
<accession>A0A4R9GLT3</accession>
<comment type="caution">
    <text evidence="2">The sequence shown here is derived from an EMBL/GenBank/DDBJ whole genome shotgun (WGS) entry which is preliminary data.</text>
</comment>
<dbReference type="Gene3D" id="3.40.50.300">
    <property type="entry name" value="P-loop containing nucleotide triphosphate hydrolases"/>
    <property type="match status" value="2"/>
</dbReference>
<keyword evidence="1" id="KW-0175">Coiled coil</keyword>
<dbReference type="Proteomes" id="UP000297855">
    <property type="component" value="Unassembled WGS sequence"/>
</dbReference>
<dbReference type="GO" id="GO:0000731">
    <property type="term" value="P:DNA synthesis involved in DNA repair"/>
    <property type="evidence" value="ECO:0007669"/>
    <property type="project" value="TreeGrafter"/>
</dbReference>
<name>A0A4R9GLT3_9LEPT</name>
<dbReference type="AlphaFoldDB" id="A0A4R9GLT3"/>
<dbReference type="GO" id="GO:0006302">
    <property type="term" value="P:double-strand break repair"/>
    <property type="evidence" value="ECO:0007669"/>
    <property type="project" value="TreeGrafter"/>
</dbReference>
<proteinExistence type="predicted"/>
<evidence type="ECO:0000313" key="3">
    <source>
        <dbReference type="Proteomes" id="UP000297855"/>
    </source>
</evidence>